<keyword evidence="3" id="KW-0274">FAD</keyword>
<accession>A0A1S8GPN5</accession>
<evidence type="ECO:0000259" key="5">
    <source>
        <dbReference type="Pfam" id="PF22780"/>
    </source>
</evidence>
<feature type="domain" description="RsdA/BaiN/AoA(So)-like insert" evidence="5">
    <location>
        <begin position="195"/>
        <end position="310"/>
    </location>
</feature>
<dbReference type="STRING" id="1539051.AL01_06150"/>
<dbReference type="InterPro" id="IPR055178">
    <property type="entry name" value="RsdA/BaiN/AoA(So)-like_dom"/>
</dbReference>
<gene>
    <name evidence="6" type="ORF">AL01_06150</name>
</gene>
<feature type="domain" description="RsdA/BaiN/AoA(So)-like Rossmann fold-like" evidence="4">
    <location>
        <begin position="12"/>
        <end position="397"/>
    </location>
</feature>
<dbReference type="PANTHER" id="PTHR42887">
    <property type="entry name" value="OS12G0638800 PROTEIN"/>
    <property type="match status" value="1"/>
</dbReference>
<sequence length="413" mass="45605">MPDTSTAQTSPIAIIGAGPAGLFAAERLSKKGHKVHLFDHMARPGRKFLMAGRSGLNLTHSEPLDLFLQRYGAAQNRLEPIIRCFPPEALRHWAEELGEPCFTGSSGRVFLKSLKASPLLRRWLNRLQEQGVQFFPRHRLTDMQGLSLTFQTAEGPVHRTAQAVILACGGGSWSRLGSDGHWASLLKDYCTPFAPSNCGFMPDWPEEFLLRHEGATLRGITLSFAGQTQRGDIIITKRGLEGAPLYALSALLRQALAKADEKGITIHLNLRPTLGTERIMERLSRQRIRESRSNKLRKALGLDRTMRELLVRLCPEARTARELTNAITQAPLRLIAPAELDRAISTAGGLKLDALNDNLMLHHKPGLFACGEMLDWDAPTGGYLLQGCFSTAYCCAEGVHHWLSRSLPGKVTP</sequence>
<dbReference type="OrthoDB" id="5288829at2"/>
<dbReference type="InterPro" id="IPR022460">
    <property type="entry name" value="Flavoprotein_PP4765"/>
</dbReference>
<proteinExistence type="predicted"/>
<evidence type="ECO:0000313" key="7">
    <source>
        <dbReference type="Proteomes" id="UP000200980"/>
    </source>
</evidence>
<dbReference type="InterPro" id="IPR004792">
    <property type="entry name" value="BaiN-like"/>
</dbReference>
<evidence type="ECO:0000256" key="1">
    <source>
        <dbReference type="ARBA" id="ARBA00001974"/>
    </source>
</evidence>
<dbReference type="Gene3D" id="1.10.8.260">
    <property type="entry name" value="HI0933 insert domain-like"/>
    <property type="match status" value="1"/>
</dbReference>
<reference evidence="6 7" key="1">
    <citation type="journal article" date="2016" name="PLoS ONE">
        <title>Whole-Genome Sequence Analysis of Bombella intestini LMG 28161T, a Novel Acetic Acid Bacterium Isolated from the Crop of a Red-Tailed Bumble Bee, Bombus lapidarius.</title>
        <authorList>
            <person name="Li L."/>
            <person name="Illeghems K."/>
            <person name="Van Kerrebroeck S."/>
            <person name="Borremans W."/>
            <person name="Cleenwerck I."/>
            <person name="Smagghe G."/>
            <person name="De Vuyst L."/>
            <person name="Vandamme P."/>
        </authorList>
    </citation>
    <scope>NUCLEOTIDE SEQUENCE [LARGE SCALE GENOMIC DNA]</scope>
    <source>
        <strain evidence="6 7">R-52487</strain>
    </source>
</reference>
<dbReference type="RefSeq" id="WP_077396543.1">
    <property type="nucleotide sequence ID" value="NZ_JATM01000003.1"/>
</dbReference>
<organism evidence="6 7">
    <name type="scientific">Bombella intestini</name>
    <dbReference type="NCBI Taxonomy" id="1539051"/>
    <lineage>
        <taxon>Bacteria</taxon>
        <taxon>Pseudomonadati</taxon>
        <taxon>Pseudomonadota</taxon>
        <taxon>Alphaproteobacteria</taxon>
        <taxon>Acetobacterales</taxon>
        <taxon>Acetobacteraceae</taxon>
        <taxon>Bombella</taxon>
    </lineage>
</organism>
<dbReference type="Gene3D" id="2.40.30.10">
    <property type="entry name" value="Translation factors"/>
    <property type="match status" value="1"/>
</dbReference>
<name>A0A1S8GPN5_9PROT</name>
<dbReference type="InterPro" id="IPR057661">
    <property type="entry name" value="RsdA/BaiN/AoA(So)_Rossmann"/>
</dbReference>
<dbReference type="NCBIfam" id="TIGR03862">
    <property type="entry name" value="flavo_PP4765"/>
    <property type="match status" value="1"/>
</dbReference>
<dbReference type="InterPro" id="IPR023166">
    <property type="entry name" value="BaiN-like_dom_sf"/>
</dbReference>
<dbReference type="PANTHER" id="PTHR42887:SF1">
    <property type="entry name" value="BLR3961 PROTEIN"/>
    <property type="match status" value="1"/>
</dbReference>
<evidence type="ECO:0000313" key="6">
    <source>
        <dbReference type="EMBL" id="OOL18375.1"/>
    </source>
</evidence>
<dbReference type="EMBL" id="JATM01000003">
    <property type="protein sequence ID" value="OOL18375.1"/>
    <property type="molecule type" value="Genomic_DNA"/>
</dbReference>
<keyword evidence="7" id="KW-1185">Reference proteome</keyword>
<dbReference type="SUPFAM" id="SSF51905">
    <property type="entry name" value="FAD/NAD(P)-binding domain"/>
    <property type="match status" value="1"/>
</dbReference>
<dbReference type="Pfam" id="PF03486">
    <property type="entry name" value="HI0933_like"/>
    <property type="match status" value="1"/>
</dbReference>
<dbReference type="NCBIfam" id="TIGR00275">
    <property type="entry name" value="aminoacetone oxidase family FAD-binding enzyme"/>
    <property type="match status" value="1"/>
</dbReference>
<dbReference type="AlphaFoldDB" id="A0A1S8GPN5"/>
<comment type="cofactor">
    <cofactor evidence="1">
        <name>FAD</name>
        <dbReference type="ChEBI" id="CHEBI:57692"/>
    </cofactor>
</comment>
<evidence type="ECO:0000256" key="3">
    <source>
        <dbReference type="ARBA" id="ARBA00022827"/>
    </source>
</evidence>
<keyword evidence="2" id="KW-0285">Flavoprotein</keyword>
<evidence type="ECO:0000256" key="2">
    <source>
        <dbReference type="ARBA" id="ARBA00022630"/>
    </source>
</evidence>
<evidence type="ECO:0000259" key="4">
    <source>
        <dbReference type="Pfam" id="PF03486"/>
    </source>
</evidence>
<dbReference type="Gene3D" id="3.50.50.60">
    <property type="entry name" value="FAD/NAD(P)-binding domain"/>
    <property type="match status" value="1"/>
</dbReference>
<protein>
    <submittedName>
        <fullName evidence="6">NAD(FAD)-utilizing dehydrogenase</fullName>
    </submittedName>
</protein>
<dbReference type="SUPFAM" id="SSF160996">
    <property type="entry name" value="HI0933 insert domain-like"/>
    <property type="match status" value="1"/>
</dbReference>
<dbReference type="Pfam" id="PF22780">
    <property type="entry name" value="HI0933_like_1st"/>
    <property type="match status" value="1"/>
</dbReference>
<dbReference type="Proteomes" id="UP000200980">
    <property type="component" value="Unassembled WGS sequence"/>
</dbReference>
<dbReference type="InterPro" id="IPR036188">
    <property type="entry name" value="FAD/NAD-bd_sf"/>
</dbReference>
<comment type="caution">
    <text evidence="6">The sequence shown here is derived from an EMBL/GenBank/DDBJ whole genome shotgun (WGS) entry which is preliminary data.</text>
</comment>